<dbReference type="AlphaFoldDB" id="A0A1F6TNY4"/>
<dbReference type="EMBL" id="MFSY01000037">
    <property type="protein sequence ID" value="OGI46847.1"/>
    <property type="molecule type" value="Genomic_DNA"/>
</dbReference>
<reference evidence="1 2" key="1">
    <citation type="journal article" date="2016" name="Nat. Commun.">
        <title>Thousands of microbial genomes shed light on interconnected biogeochemical processes in an aquifer system.</title>
        <authorList>
            <person name="Anantharaman K."/>
            <person name="Brown C.T."/>
            <person name="Hug L.A."/>
            <person name="Sharon I."/>
            <person name="Castelle C.J."/>
            <person name="Probst A.J."/>
            <person name="Thomas B.C."/>
            <person name="Singh A."/>
            <person name="Wilkins M.J."/>
            <person name="Karaoz U."/>
            <person name="Brodie E.L."/>
            <person name="Williams K.H."/>
            <person name="Hubbard S.S."/>
            <person name="Banfield J.F."/>
        </authorList>
    </citation>
    <scope>NUCLEOTIDE SEQUENCE [LARGE SCALE GENOMIC DNA]</scope>
</reference>
<dbReference type="STRING" id="1817764.A2637_07025"/>
<evidence type="ECO:0008006" key="3">
    <source>
        <dbReference type="Google" id="ProtNLM"/>
    </source>
</evidence>
<comment type="caution">
    <text evidence="1">The sequence shown here is derived from an EMBL/GenBank/DDBJ whole genome shotgun (WGS) entry which is preliminary data.</text>
</comment>
<protein>
    <recommendedName>
        <fullName evidence="3">Antitoxin</fullName>
    </recommendedName>
</protein>
<dbReference type="Proteomes" id="UP000179360">
    <property type="component" value="Unassembled WGS sequence"/>
</dbReference>
<dbReference type="InterPro" id="IPR019239">
    <property type="entry name" value="VapB_antitoxin"/>
</dbReference>
<dbReference type="Pfam" id="PF09957">
    <property type="entry name" value="VapB_antitoxin"/>
    <property type="match status" value="1"/>
</dbReference>
<evidence type="ECO:0000313" key="1">
    <source>
        <dbReference type="EMBL" id="OGI46847.1"/>
    </source>
</evidence>
<proteinExistence type="predicted"/>
<gene>
    <name evidence="1" type="ORF">A2637_07025</name>
</gene>
<evidence type="ECO:0000313" key="2">
    <source>
        <dbReference type="Proteomes" id="UP000179360"/>
    </source>
</evidence>
<organism evidence="1 2">
    <name type="scientific">Candidatus Muproteobacteria bacterium RIFCSPHIGHO2_01_FULL_65_16</name>
    <dbReference type="NCBI Taxonomy" id="1817764"/>
    <lineage>
        <taxon>Bacteria</taxon>
        <taxon>Pseudomonadati</taxon>
        <taxon>Pseudomonadota</taxon>
        <taxon>Candidatus Muproteobacteria</taxon>
    </lineage>
</organism>
<name>A0A1F6TNY4_9PROT</name>
<accession>A0A1F6TNY4</accession>
<sequence length="71" mass="7972">MRTNIVLDDKLVREAMRLTGTKTKRDAVDLALRNLIARGKQKHILALAGQDLIAPDYDVRQVRRKMTDGAG</sequence>